<evidence type="ECO:0000313" key="1">
    <source>
        <dbReference type="EMBL" id="PZQ47383.1"/>
    </source>
</evidence>
<sequence length="87" mass="10470">MRFQDLKFDKDKRYALGKDVQDHCYYLSIPVRNSRIEYEEYYQLTDKLYSDFMNNPSEADRFAKECRQRLHDDLLILSPGIERGEPA</sequence>
<reference evidence="1 2" key="1">
    <citation type="submission" date="2017-08" db="EMBL/GenBank/DDBJ databases">
        <title>Infants hospitalized years apart are colonized by the same room-sourced microbial strains.</title>
        <authorList>
            <person name="Brooks B."/>
            <person name="Olm M.R."/>
            <person name="Firek B.A."/>
            <person name="Baker R."/>
            <person name="Thomas B.C."/>
            <person name="Morowitz M.J."/>
            <person name="Banfield J.F."/>
        </authorList>
    </citation>
    <scope>NUCLEOTIDE SEQUENCE [LARGE SCALE GENOMIC DNA]</scope>
    <source>
        <strain evidence="1">S2_005_002_R2_29</strain>
    </source>
</reference>
<protein>
    <submittedName>
        <fullName evidence="1">Uncharacterized protein</fullName>
    </submittedName>
</protein>
<organism evidence="1 2">
    <name type="scientific">Micavibrio aeruginosavorus</name>
    <dbReference type="NCBI Taxonomy" id="349221"/>
    <lineage>
        <taxon>Bacteria</taxon>
        <taxon>Pseudomonadati</taxon>
        <taxon>Bdellovibrionota</taxon>
        <taxon>Bdellovibrionia</taxon>
        <taxon>Bdellovibrionales</taxon>
        <taxon>Pseudobdellovibrionaceae</taxon>
        <taxon>Micavibrio</taxon>
    </lineage>
</organism>
<evidence type="ECO:0000313" key="2">
    <source>
        <dbReference type="Proteomes" id="UP000249417"/>
    </source>
</evidence>
<gene>
    <name evidence="1" type="ORF">DI551_03560</name>
</gene>
<dbReference type="Proteomes" id="UP000249417">
    <property type="component" value="Unassembled WGS sequence"/>
</dbReference>
<proteinExistence type="predicted"/>
<dbReference type="EMBL" id="QFQB01000014">
    <property type="protein sequence ID" value="PZQ47383.1"/>
    <property type="molecule type" value="Genomic_DNA"/>
</dbReference>
<comment type="caution">
    <text evidence="1">The sequence shown here is derived from an EMBL/GenBank/DDBJ whole genome shotgun (WGS) entry which is preliminary data.</text>
</comment>
<accession>A0A2W5PY28</accession>
<name>A0A2W5PY28_9BACT</name>
<dbReference type="AlphaFoldDB" id="A0A2W5PY28"/>